<dbReference type="InterPro" id="IPR029060">
    <property type="entry name" value="PIN-like_dom_sf"/>
</dbReference>
<evidence type="ECO:0000259" key="1">
    <source>
        <dbReference type="Pfam" id="PF01850"/>
    </source>
</evidence>
<evidence type="ECO:0000313" key="3">
    <source>
        <dbReference type="Proteomes" id="UP000178372"/>
    </source>
</evidence>
<dbReference type="EMBL" id="MFZF01000022">
    <property type="protein sequence ID" value="OGK16016.1"/>
    <property type="molecule type" value="Genomic_DNA"/>
</dbReference>
<name>A0A1F7GAY2_9BACT</name>
<feature type="domain" description="PIN" evidence="1">
    <location>
        <begin position="2"/>
        <end position="79"/>
    </location>
</feature>
<gene>
    <name evidence="2" type="ORF">A2690_01000</name>
</gene>
<protein>
    <recommendedName>
        <fullName evidence="1">PIN domain-containing protein</fullName>
    </recommendedName>
</protein>
<reference evidence="2 3" key="1">
    <citation type="journal article" date="2016" name="Nat. Commun.">
        <title>Thousands of microbial genomes shed light on interconnected biogeochemical processes in an aquifer system.</title>
        <authorList>
            <person name="Anantharaman K."/>
            <person name="Brown C.T."/>
            <person name="Hug L.A."/>
            <person name="Sharon I."/>
            <person name="Castelle C.J."/>
            <person name="Probst A.J."/>
            <person name="Thomas B.C."/>
            <person name="Singh A."/>
            <person name="Wilkins M.J."/>
            <person name="Karaoz U."/>
            <person name="Brodie E.L."/>
            <person name="Williams K.H."/>
            <person name="Hubbard S.S."/>
            <person name="Banfield J.F."/>
        </authorList>
    </citation>
    <scope>NUCLEOTIDE SEQUENCE [LARGE SCALE GENOMIC DNA]</scope>
</reference>
<comment type="caution">
    <text evidence="2">The sequence shown here is derived from an EMBL/GenBank/DDBJ whole genome shotgun (WGS) entry which is preliminary data.</text>
</comment>
<dbReference type="AlphaFoldDB" id="A0A1F7GAY2"/>
<accession>A0A1F7GAY2</accession>
<evidence type="ECO:0000313" key="2">
    <source>
        <dbReference type="EMBL" id="OGK16016.1"/>
    </source>
</evidence>
<proteinExistence type="predicted"/>
<organism evidence="2 3">
    <name type="scientific">Candidatus Roizmanbacteria bacterium RIFCSPHIGHO2_01_FULL_39_12b</name>
    <dbReference type="NCBI Taxonomy" id="1802030"/>
    <lineage>
        <taxon>Bacteria</taxon>
        <taxon>Candidatus Roizmaniibacteriota</taxon>
    </lineage>
</organism>
<dbReference type="InterPro" id="IPR002716">
    <property type="entry name" value="PIN_dom"/>
</dbReference>
<dbReference type="SUPFAM" id="SSF88723">
    <property type="entry name" value="PIN domain-like"/>
    <property type="match status" value="1"/>
</dbReference>
<sequence>MELIFILDRHYNFPKSKVTDAIARLYLLRNLTVIEKTNTKIALGLYQKFNIKYGDCLIASQVKKGIILISYDEEFDKITNLSVHPPEDVIRSLTSG</sequence>
<dbReference type="Pfam" id="PF01850">
    <property type="entry name" value="PIN"/>
    <property type="match status" value="1"/>
</dbReference>
<dbReference type="Proteomes" id="UP000178372">
    <property type="component" value="Unassembled WGS sequence"/>
</dbReference>